<dbReference type="EMBL" id="OZ035840">
    <property type="protein sequence ID" value="CAL1588411.1"/>
    <property type="molecule type" value="Genomic_DNA"/>
</dbReference>
<keyword evidence="2" id="KW-1185">Reference proteome</keyword>
<reference evidence="1 2" key="1">
    <citation type="submission" date="2024-04" db="EMBL/GenBank/DDBJ databases">
        <authorList>
            <person name="Waldvogel A.-M."/>
            <person name="Schoenle A."/>
        </authorList>
    </citation>
    <scope>NUCLEOTIDE SEQUENCE [LARGE SCALE GENOMIC DNA]</scope>
</reference>
<dbReference type="Proteomes" id="UP001497482">
    <property type="component" value="Chromosome 18"/>
</dbReference>
<evidence type="ECO:0000313" key="1">
    <source>
        <dbReference type="EMBL" id="CAL1588411.1"/>
    </source>
</evidence>
<organism evidence="1 2">
    <name type="scientific">Knipowitschia caucasica</name>
    <name type="common">Caucasian dwarf goby</name>
    <name type="synonym">Pomatoschistus caucasicus</name>
    <dbReference type="NCBI Taxonomy" id="637954"/>
    <lineage>
        <taxon>Eukaryota</taxon>
        <taxon>Metazoa</taxon>
        <taxon>Chordata</taxon>
        <taxon>Craniata</taxon>
        <taxon>Vertebrata</taxon>
        <taxon>Euteleostomi</taxon>
        <taxon>Actinopterygii</taxon>
        <taxon>Neopterygii</taxon>
        <taxon>Teleostei</taxon>
        <taxon>Neoteleostei</taxon>
        <taxon>Acanthomorphata</taxon>
        <taxon>Gobiaria</taxon>
        <taxon>Gobiiformes</taxon>
        <taxon>Gobioidei</taxon>
        <taxon>Gobiidae</taxon>
        <taxon>Gobiinae</taxon>
        <taxon>Knipowitschia</taxon>
    </lineage>
</organism>
<name>A0AAV2KH36_KNICA</name>
<gene>
    <name evidence="1" type="ORF">KC01_LOCUS18212</name>
</gene>
<accession>A0AAV2KH36</accession>
<evidence type="ECO:0000313" key="2">
    <source>
        <dbReference type="Proteomes" id="UP001497482"/>
    </source>
</evidence>
<sequence length="104" mass="12470">MLELVPATIENVTKDEGVEDLSDDVKMMFLDKETLMKELATANENHITILRERESQLISRTNAWRSRLIKKLQEKELQRNRMTLSHITTYVNHYEEEMHKLYHR</sequence>
<proteinExistence type="predicted"/>
<protein>
    <submittedName>
        <fullName evidence="1">Uncharacterized protein</fullName>
    </submittedName>
</protein>
<dbReference type="AlphaFoldDB" id="A0AAV2KH36"/>